<comment type="caution">
    <text evidence="1">The sequence shown here is derived from an EMBL/GenBank/DDBJ whole genome shotgun (WGS) entry which is preliminary data.</text>
</comment>
<accession>A0ACA9S2B3</accession>
<protein>
    <submittedName>
        <fullName evidence="1">30990_t:CDS:1</fullName>
    </submittedName>
</protein>
<keyword evidence="2" id="KW-1185">Reference proteome</keyword>
<organism evidence="1 2">
    <name type="scientific">Racocetra persica</name>
    <dbReference type="NCBI Taxonomy" id="160502"/>
    <lineage>
        <taxon>Eukaryota</taxon>
        <taxon>Fungi</taxon>
        <taxon>Fungi incertae sedis</taxon>
        <taxon>Mucoromycota</taxon>
        <taxon>Glomeromycotina</taxon>
        <taxon>Glomeromycetes</taxon>
        <taxon>Diversisporales</taxon>
        <taxon>Gigasporaceae</taxon>
        <taxon>Racocetra</taxon>
    </lineage>
</organism>
<name>A0ACA9S2B3_9GLOM</name>
<feature type="non-terminal residue" evidence="1">
    <location>
        <position position="1"/>
    </location>
</feature>
<sequence length="170" mass="18627">ASQFDCPSTVNSNEEPQTYIIQLSSKAATDKHYEMIQSCYDKHVGDASIQSDDPNYIKDISIGSFICYIGQFRPSDAAALASLPEVANVEPDLTYSVSYHIPIRGHNDQNHKCTSTNTPIETTKSPIETPIETIKTHKCTSTKAPTVIPTTTVEKTTVIRTTTKTTTTAI</sequence>
<gene>
    <name evidence="1" type="ORF">RPERSI_LOCUS25553</name>
</gene>
<evidence type="ECO:0000313" key="2">
    <source>
        <dbReference type="Proteomes" id="UP000789920"/>
    </source>
</evidence>
<dbReference type="Proteomes" id="UP000789920">
    <property type="component" value="Unassembled WGS sequence"/>
</dbReference>
<reference evidence="1" key="1">
    <citation type="submission" date="2021-06" db="EMBL/GenBank/DDBJ databases">
        <authorList>
            <person name="Kallberg Y."/>
            <person name="Tangrot J."/>
            <person name="Rosling A."/>
        </authorList>
    </citation>
    <scope>NUCLEOTIDE SEQUENCE</scope>
    <source>
        <strain evidence="1">MA461A</strain>
    </source>
</reference>
<dbReference type="EMBL" id="CAJVQC010084712">
    <property type="protein sequence ID" value="CAG8821295.1"/>
    <property type="molecule type" value="Genomic_DNA"/>
</dbReference>
<proteinExistence type="predicted"/>
<evidence type="ECO:0000313" key="1">
    <source>
        <dbReference type="EMBL" id="CAG8821295.1"/>
    </source>
</evidence>
<feature type="non-terminal residue" evidence="1">
    <location>
        <position position="170"/>
    </location>
</feature>